<keyword evidence="6" id="KW-0472">Membrane</keyword>
<name>A0A7W5ZQW7_9BACT</name>
<dbReference type="EMBL" id="JACIBY010000023">
    <property type="protein sequence ID" value="MBB3841998.1"/>
    <property type="molecule type" value="Genomic_DNA"/>
</dbReference>
<evidence type="ECO:0000256" key="1">
    <source>
        <dbReference type="ARBA" id="ARBA00000085"/>
    </source>
</evidence>
<dbReference type="Proteomes" id="UP000541352">
    <property type="component" value="Unassembled WGS sequence"/>
</dbReference>
<dbReference type="EC" id="2.7.13.3" evidence="2"/>
<evidence type="ECO:0000313" key="9">
    <source>
        <dbReference type="Proteomes" id="UP000541352"/>
    </source>
</evidence>
<sequence length="629" mass="71865">MQQLLRLLTPWCVVILGMCAIPSCTPKKAPPSLPTATVRIDSNFSSQSLNLHVWVSTQFKTQDLARPEFRAWFENHRVQVSQKKDAILLGNFRKYPQAWFYTQVINTTNTSQQLVVDEFNRIRCDDFEVLTFQNGIVKSWGHISRATPFSGHPLPFYSYAVPFTIQPKDTLHLLIHSQRHYGGHEVNLNIATYQTYLSEHIFHFLSKVYQVIFFVICALIMFVLGKMYRYKTMTYLGFYLLSILVSNLSSWGFTDALYSCMDFIALSGGNSGTFGVFLGIFFYHPFNQELMKGIPKNETVFKVITYSIMGVNLVAACCYLLPASVFNTIYTYIDFPLLLLISLILHLSWLLFCALWALFKAKIYYLIIGLGVAFLPLLLQQLNIFNDKNNVLLQVNQPTFIVYALGLTIISIYLLREQLISRRKHEASLKQVQESLEEIRKTEIETIGRNLHDNVGNILVSATGYLHLQQPKIELSQTLINEAINEIRFLSHNLVKDQDAPLHAKLASLVSRFNDFSETTFVFQDYSNGKLNGLDSIMQQNIYMIVQEVFTNIIKHAKATEVFVQVFEREGNTLQIIIEDDGIGILNFTENKGIGLKNIQKRADISKLTLNVDSTPMGTNFIIETPNMP</sequence>
<comment type="catalytic activity">
    <reaction evidence="1">
        <text>ATP + protein L-histidine = ADP + protein N-phospho-L-histidine.</text>
        <dbReference type="EC" id="2.7.13.3"/>
    </reaction>
</comment>
<keyword evidence="4 8" id="KW-0418">Kinase</keyword>
<evidence type="ECO:0000256" key="2">
    <source>
        <dbReference type="ARBA" id="ARBA00012438"/>
    </source>
</evidence>
<evidence type="ECO:0000259" key="7">
    <source>
        <dbReference type="Pfam" id="PF02518"/>
    </source>
</evidence>
<dbReference type="RefSeq" id="WP_183980037.1">
    <property type="nucleotide sequence ID" value="NZ_JACIBY010000023.1"/>
</dbReference>
<keyword evidence="3" id="KW-0808">Transferase</keyword>
<keyword evidence="9" id="KW-1185">Reference proteome</keyword>
<feature type="domain" description="Histidine kinase/HSP90-like ATPase" evidence="7">
    <location>
        <begin position="541"/>
        <end position="626"/>
    </location>
</feature>
<evidence type="ECO:0000256" key="3">
    <source>
        <dbReference type="ARBA" id="ARBA00022679"/>
    </source>
</evidence>
<evidence type="ECO:0000256" key="5">
    <source>
        <dbReference type="ARBA" id="ARBA00023012"/>
    </source>
</evidence>
<feature type="transmembrane region" description="Helical" evidence="6">
    <location>
        <begin position="399"/>
        <end position="415"/>
    </location>
</feature>
<dbReference type="GO" id="GO:0004673">
    <property type="term" value="F:protein histidine kinase activity"/>
    <property type="evidence" value="ECO:0007669"/>
    <property type="project" value="UniProtKB-EC"/>
</dbReference>
<dbReference type="PANTHER" id="PTHR24421:SF10">
    <property type="entry name" value="NITRATE_NITRITE SENSOR PROTEIN NARQ"/>
    <property type="match status" value="1"/>
</dbReference>
<feature type="transmembrane region" description="Helical" evidence="6">
    <location>
        <begin position="363"/>
        <end position="379"/>
    </location>
</feature>
<dbReference type="InterPro" id="IPR003594">
    <property type="entry name" value="HATPase_dom"/>
</dbReference>
<dbReference type="PANTHER" id="PTHR24421">
    <property type="entry name" value="NITRATE/NITRITE SENSOR PROTEIN NARX-RELATED"/>
    <property type="match status" value="1"/>
</dbReference>
<evidence type="ECO:0000256" key="4">
    <source>
        <dbReference type="ARBA" id="ARBA00022777"/>
    </source>
</evidence>
<keyword evidence="5" id="KW-0902">Two-component regulatory system</keyword>
<dbReference type="SUPFAM" id="SSF55874">
    <property type="entry name" value="ATPase domain of HSP90 chaperone/DNA topoisomerase II/histidine kinase"/>
    <property type="match status" value="1"/>
</dbReference>
<feature type="transmembrane region" description="Helical" evidence="6">
    <location>
        <begin position="335"/>
        <end position="356"/>
    </location>
</feature>
<dbReference type="InterPro" id="IPR036890">
    <property type="entry name" value="HATPase_C_sf"/>
</dbReference>
<accession>A0A7W5ZQW7</accession>
<evidence type="ECO:0000256" key="6">
    <source>
        <dbReference type="SAM" id="Phobius"/>
    </source>
</evidence>
<gene>
    <name evidence="8" type="ORF">FHS57_006027</name>
</gene>
<dbReference type="Gene3D" id="3.30.565.10">
    <property type="entry name" value="Histidine kinase-like ATPase, C-terminal domain"/>
    <property type="match status" value="1"/>
</dbReference>
<feature type="transmembrane region" description="Helical" evidence="6">
    <location>
        <begin position="263"/>
        <end position="283"/>
    </location>
</feature>
<reference evidence="8 9" key="1">
    <citation type="submission" date="2020-08" db="EMBL/GenBank/DDBJ databases">
        <title>Genomic Encyclopedia of Type Strains, Phase IV (KMG-IV): sequencing the most valuable type-strain genomes for metagenomic binning, comparative biology and taxonomic classification.</title>
        <authorList>
            <person name="Goeker M."/>
        </authorList>
    </citation>
    <scope>NUCLEOTIDE SEQUENCE [LARGE SCALE GENOMIC DNA]</scope>
    <source>
        <strain evidence="8 9">DSM 17976</strain>
    </source>
</reference>
<dbReference type="AlphaFoldDB" id="A0A7W5ZQW7"/>
<keyword evidence="6" id="KW-1133">Transmembrane helix</keyword>
<feature type="transmembrane region" description="Helical" evidence="6">
    <location>
        <begin position="303"/>
        <end position="323"/>
    </location>
</feature>
<feature type="transmembrane region" description="Helical" evidence="6">
    <location>
        <begin position="208"/>
        <end position="225"/>
    </location>
</feature>
<protein>
    <recommendedName>
        <fullName evidence="2">histidine kinase</fullName>
        <ecNumber evidence="2">2.7.13.3</ecNumber>
    </recommendedName>
</protein>
<dbReference type="InterPro" id="IPR050482">
    <property type="entry name" value="Sensor_HK_TwoCompSys"/>
</dbReference>
<proteinExistence type="predicted"/>
<feature type="transmembrane region" description="Helical" evidence="6">
    <location>
        <begin position="232"/>
        <end position="251"/>
    </location>
</feature>
<dbReference type="GO" id="GO:0000160">
    <property type="term" value="P:phosphorelay signal transduction system"/>
    <property type="evidence" value="ECO:0007669"/>
    <property type="project" value="UniProtKB-KW"/>
</dbReference>
<organism evidence="8 9">
    <name type="scientific">Runella defluvii</name>
    <dbReference type="NCBI Taxonomy" id="370973"/>
    <lineage>
        <taxon>Bacteria</taxon>
        <taxon>Pseudomonadati</taxon>
        <taxon>Bacteroidota</taxon>
        <taxon>Cytophagia</taxon>
        <taxon>Cytophagales</taxon>
        <taxon>Spirosomataceae</taxon>
        <taxon>Runella</taxon>
    </lineage>
</organism>
<keyword evidence="6" id="KW-0812">Transmembrane</keyword>
<dbReference type="Pfam" id="PF02518">
    <property type="entry name" value="HATPase_c"/>
    <property type="match status" value="1"/>
</dbReference>
<comment type="caution">
    <text evidence="8">The sequence shown here is derived from an EMBL/GenBank/DDBJ whole genome shotgun (WGS) entry which is preliminary data.</text>
</comment>
<evidence type="ECO:0000313" key="8">
    <source>
        <dbReference type="EMBL" id="MBB3841998.1"/>
    </source>
</evidence>